<organism evidence="1 2">
    <name type="scientific">Mycena rosella</name>
    <name type="common">Pink bonnet</name>
    <name type="synonym">Agaricus rosellus</name>
    <dbReference type="NCBI Taxonomy" id="1033263"/>
    <lineage>
        <taxon>Eukaryota</taxon>
        <taxon>Fungi</taxon>
        <taxon>Dikarya</taxon>
        <taxon>Basidiomycota</taxon>
        <taxon>Agaricomycotina</taxon>
        <taxon>Agaricomycetes</taxon>
        <taxon>Agaricomycetidae</taxon>
        <taxon>Agaricales</taxon>
        <taxon>Marasmiineae</taxon>
        <taxon>Mycenaceae</taxon>
        <taxon>Mycena</taxon>
    </lineage>
</organism>
<protein>
    <submittedName>
        <fullName evidence="1">Uncharacterized protein</fullName>
    </submittedName>
</protein>
<reference evidence="1" key="1">
    <citation type="submission" date="2023-03" db="EMBL/GenBank/DDBJ databases">
        <title>Massive genome expansion in bonnet fungi (Mycena s.s.) driven by repeated elements and novel gene families across ecological guilds.</title>
        <authorList>
            <consortium name="Lawrence Berkeley National Laboratory"/>
            <person name="Harder C.B."/>
            <person name="Miyauchi S."/>
            <person name="Viragh M."/>
            <person name="Kuo A."/>
            <person name="Thoen E."/>
            <person name="Andreopoulos B."/>
            <person name="Lu D."/>
            <person name="Skrede I."/>
            <person name="Drula E."/>
            <person name="Henrissat B."/>
            <person name="Morin E."/>
            <person name="Kohler A."/>
            <person name="Barry K."/>
            <person name="LaButti K."/>
            <person name="Morin E."/>
            <person name="Salamov A."/>
            <person name="Lipzen A."/>
            <person name="Mereny Z."/>
            <person name="Hegedus B."/>
            <person name="Baldrian P."/>
            <person name="Stursova M."/>
            <person name="Weitz H."/>
            <person name="Taylor A."/>
            <person name="Grigoriev I.V."/>
            <person name="Nagy L.G."/>
            <person name="Martin F."/>
            <person name="Kauserud H."/>
        </authorList>
    </citation>
    <scope>NUCLEOTIDE SEQUENCE</scope>
    <source>
        <strain evidence="1">CBHHK067</strain>
    </source>
</reference>
<sequence>MGIGVRTAPYSAVVHLHCQGLSTKDEERENLMEMGMLRKAYFSARWSNICIWVEDENEQERGISYGEKASREFHQAAQTSVNSSQISRLIREAFCCWAPCEELPSIRSCANGVSFPEIVHDPGGAVGEGSRENGDECKWRKGHNTYQRTRSISLNNS</sequence>
<proteinExistence type="predicted"/>
<dbReference type="AlphaFoldDB" id="A0AAD7DQL7"/>
<keyword evidence="2" id="KW-1185">Reference proteome</keyword>
<accession>A0AAD7DQL7</accession>
<gene>
    <name evidence="1" type="ORF">B0H17DRAFT_1130678</name>
</gene>
<dbReference type="Proteomes" id="UP001221757">
    <property type="component" value="Unassembled WGS sequence"/>
</dbReference>
<name>A0AAD7DQL7_MYCRO</name>
<evidence type="ECO:0000313" key="1">
    <source>
        <dbReference type="EMBL" id="KAJ7697040.1"/>
    </source>
</evidence>
<comment type="caution">
    <text evidence="1">The sequence shown here is derived from an EMBL/GenBank/DDBJ whole genome shotgun (WGS) entry which is preliminary data.</text>
</comment>
<evidence type="ECO:0000313" key="2">
    <source>
        <dbReference type="Proteomes" id="UP001221757"/>
    </source>
</evidence>
<dbReference type="EMBL" id="JARKIE010000032">
    <property type="protein sequence ID" value="KAJ7697040.1"/>
    <property type="molecule type" value="Genomic_DNA"/>
</dbReference>